<sequence length="363" mass="40484">MRIRRLHACSCSEAQARTFSSLFTNKNPITPELRYLTAKMAALLPFGKVAAFLGELLPLPAQTTAGTVRNRTMKVGRRLQKTAEVFSASSTTAPGGLVVGLDGGYVRNRHQRPERNFEVIAGKVLTSEGRATRFAFVRNGGAGAMNAVGLALRKCGASESTSMTVLTDGDAGLRAIHRQVAPHAEHVLDWFHIAMKFTNLQQFAKGVNAVADHGIRSHALAELNRAKWQFWNGYFQQGLIGLVHLRQWAAARCFDHISALKKLQHALLDMIRYLELNADSMPNYGKRYRAGQRISTGFVESAVNEIVAKRMVKKQQIRWNRRTVQSFLEVRIHVLNGTLEDAFRHWHQGFRPIKHLSPLPASA</sequence>
<name>A0A4Q7YPW7_9BACT</name>
<proteinExistence type="predicted"/>
<reference evidence="1 2" key="1">
    <citation type="submission" date="2019-02" db="EMBL/GenBank/DDBJ databases">
        <title>Genomic Encyclopedia of Archaeal and Bacterial Type Strains, Phase II (KMG-II): from individual species to whole genera.</title>
        <authorList>
            <person name="Goeker M."/>
        </authorList>
    </citation>
    <scope>NUCLEOTIDE SEQUENCE [LARGE SCALE GENOMIC DNA]</scope>
    <source>
        <strain evidence="1 2">DSM 18101</strain>
    </source>
</reference>
<protein>
    <recommendedName>
        <fullName evidence="3">ISKra4 family transposase</fullName>
    </recommendedName>
</protein>
<dbReference type="AlphaFoldDB" id="A0A4Q7YPW7"/>
<keyword evidence="2" id="KW-1185">Reference proteome</keyword>
<accession>A0A4Q7YPW7</accession>
<comment type="caution">
    <text evidence="1">The sequence shown here is derived from an EMBL/GenBank/DDBJ whole genome shotgun (WGS) entry which is preliminary data.</text>
</comment>
<evidence type="ECO:0000313" key="2">
    <source>
        <dbReference type="Proteomes" id="UP000292958"/>
    </source>
</evidence>
<evidence type="ECO:0008006" key="3">
    <source>
        <dbReference type="Google" id="ProtNLM"/>
    </source>
</evidence>
<dbReference type="Proteomes" id="UP000292958">
    <property type="component" value="Unassembled WGS sequence"/>
</dbReference>
<dbReference type="EMBL" id="SHKW01000001">
    <property type="protein sequence ID" value="RZU39154.1"/>
    <property type="molecule type" value="Genomic_DNA"/>
</dbReference>
<evidence type="ECO:0000313" key="1">
    <source>
        <dbReference type="EMBL" id="RZU39154.1"/>
    </source>
</evidence>
<organism evidence="1 2">
    <name type="scientific">Edaphobacter modestus</name>
    <dbReference type="NCBI Taxonomy" id="388466"/>
    <lineage>
        <taxon>Bacteria</taxon>
        <taxon>Pseudomonadati</taxon>
        <taxon>Acidobacteriota</taxon>
        <taxon>Terriglobia</taxon>
        <taxon>Terriglobales</taxon>
        <taxon>Acidobacteriaceae</taxon>
        <taxon>Edaphobacter</taxon>
    </lineage>
</organism>
<dbReference type="NCBIfam" id="NF033572">
    <property type="entry name" value="transpos_ISKra4"/>
    <property type="match status" value="1"/>
</dbReference>
<gene>
    <name evidence="1" type="ORF">BDD14_0496</name>
</gene>